<evidence type="ECO:0000259" key="2">
    <source>
        <dbReference type="PROSITE" id="PS50156"/>
    </source>
</evidence>
<dbReference type="SUPFAM" id="SSF82866">
    <property type="entry name" value="Multidrug efflux transporter AcrB transmembrane domain"/>
    <property type="match status" value="2"/>
</dbReference>
<dbReference type="PRINTS" id="PR00702">
    <property type="entry name" value="ACRIFLAVINRP"/>
</dbReference>
<keyword evidence="1" id="KW-1133">Transmembrane helix</keyword>
<dbReference type="Gene3D" id="1.20.1640.10">
    <property type="entry name" value="Multidrug efflux transporter AcrB transmembrane domain"/>
    <property type="match status" value="2"/>
</dbReference>
<dbReference type="Gene3D" id="3.30.70.1430">
    <property type="entry name" value="Multidrug efflux transporter AcrB pore domain"/>
    <property type="match status" value="2"/>
</dbReference>
<dbReference type="GO" id="GO:0042910">
    <property type="term" value="F:xenobiotic transmembrane transporter activity"/>
    <property type="evidence" value="ECO:0007669"/>
    <property type="project" value="TreeGrafter"/>
</dbReference>
<feature type="transmembrane region" description="Helical" evidence="1">
    <location>
        <begin position="452"/>
        <end position="479"/>
    </location>
</feature>
<gene>
    <name evidence="3" type="ORF">XJ32_02430</name>
</gene>
<feature type="transmembrane region" description="Helical" evidence="1">
    <location>
        <begin position="515"/>
        <end position="532"/>
    </location>
</feature>
<evidence type="ECO:0000313" key="4">
    <source>
        <dbReference type="Proteomes" id="UP000188298"/>
    </source>
</evidence>
<name>A0A1Q2LGB6_9HELI</name>
<feature type="domain" description="SSD" evidence="2">
    <location>
        <begin position="347"/>
        <end position="477"/>
    </location>
</feature>
<sequence length="1040" mass="114238">MYKIAIQRPVTTFMFAMALILFGFYALNNMAKALFPDVDFPVVVVKTTYKGASADTIETKITDKIEQAVLAIDGLKFVSSVSAKNISIVTVMFELEKPIEVAVNDVRDKVNAIVLDSEIDKPSVQKLDTGSTPIVSLFLSTDKSAPELMRHANNVVAPILQRIGGVGNVQLSGYRERQIKIFPDPTLMNKYGITFTDLSGIIGKENREMDGGRLLSSTKEFYIITDSNSISVEEIGDITIKDGLKLRDVALVEDGLAEEKSYATYKGKKGVILQVQKITGANEIHIADGVKEAIEQIKLVSPGYDIETFWDTTDYIRSSIKDIQFDLALGGVLAVFIVFVFLRNATITLVSAISLPVSVLGTFFFVHVMGFTLNMLTMLALTLAIGIIIDDAIVVIENIHKKLEHGMTKRQAAYEGVREIGFAIVAISAMLLSVFIPVGTMSGIAGKFLSSFGLTVAVAVAISYVVVITIIPMCSSIVVKAEQSRFYHATQPFFEKIDRIYANTLAFLMRSKKNMTLATLCVFGVFIFSLYVEGTLGNEFMLKEDRSEFQISIKAKPGISIQEMKRKSEIFTKIVEKNPFVKFTTLQVGPGDLAQAFFAQIYVSLQPLKERKKQKGNNSQDEILKQILAELRASEEAKGLDIYGSEVPLVGGGQDNTPVQVVVFSPIDSIMQKSVENLERFINETEKSFQGKITNYHKNTSDSMPAYRLKPIKQNLAQFGISTTDIGQTLSSAFSGEMQVAYYKEAGKEYYITLRAPDSKRIDSKDLQRIQVRTKNGDLVFLDGLVEIEEGFTATTINRYNRQRSITLAVEPIKHSGLSVGEMTKAIRDNATEGAKWLESGAGYKFMGQADSQVESQEAFGAAILMALVLIYLILAALYESFIQPLIIMITMPLSFSGAFFAIKLTGGADASMSMFSMMGLILLIGMVGKNATLLVDVANEQRKLGKSIADSIQFAGHSRLRPILMTTIAMVAGMLPLAFATGDGSAMKAPIGISMIGGLLVSMFLSLLVVPIFYRIIAPLDERFQKLYKPKGEDVLDGK</sequence>
<dbReference type="Pfam" id="PF00873">
    <property type="entry name" value="ACR_tran"/>
    <property type="match status" value="1"/>
</dbReference>
<keyword evidence="1" id="KW-0472">Membrane</keyword>
<dbReference type="Proteomes" id="UP000188298">
    <property type="component" value="Chromosome"/>
</dbReference>
<feature type="transmembrane region" description="Helical" evidence="1">
    <location>
        <begin position="12"/>
        <end position="31"/>
    </location>
</feature>
<feature type="transmembrane region" description="Helical" evidence="1">
    <location>
        <begin position="992"/>
        <end position="1018"/>
    </location>
</feature>
<proteinExistence type="predicted"/>
<feature type="transmembrane region" description="Helical" evidence="1">
    <location>
        <begin position="420"/>
        <end position="440"/>
    </location>
</feature>
<dbReference type="EMBL" id="CP019645">
    <property type="protein sequence ID" value="AQQ59157.1"/>
    <property type="molecule type" value="Genomic_DNA"/>
</dbReference>
<organism evidence="3 4">
    <name type="scientific">Helicobacter bilis</name>
    <dbReference type="NCBI Taxonomy" id="37372"/>
    <lineage>
        <taxon>Bacteria</taxon>
        <taxon>Pseudomonadati</taxon>
        <taxon>Campylobacterota</taxon>
        <taxon>Epsilonproteobacteria</taxon>
        <taxon>Campylobacterales</taxon>
        <taxon>Helicobacteraceae</taxon>
        <taxon>Helicobacter</taxon>
    </lineage>
</organism>
<dbReference type="PROSITE" id="PS50156">
    <property type="entry name" value="SSD"/>
    <property type="match status" value="1"/>
</dbReference>
<evidence type="ECO:0000256" key="1">
    <source>
        <dbReference type="SAM" id="Phobius"/>
    </source>
</evidence>
<keyword evidence="1" id="KW-0812">Transmembrane</keyword>
<dbReference type="InterPro" id="IPR027463">
    <property type="entry name" value="AcrB_DN_DC_subdom"/>
</dbReference>
<protein>
    <submittedName>
        <fullName evidence="3">Acriflavin resistance protein</fullName>
    </submittedName>
</protein>
<dbReference type="Gene3D" id="3.30.70.1440">
    <property type="entry name" value="Multidrug efflux transporter AcrB pore domain"/>
    <property type="match status" value="1"/>
</dbReference>
<dbReference type="AlphaFoldDB" id="A0A1Q2LGB6"/>
<dbReference type="SUPFAM" id="SSF82714">
    <property type="entry name" value="Multidrug efflux transporter AcrB TolC docking domain, DN and DC subdomains"/>
    <property type="match status" value="2"/>
</dbReference>
<dbReference type="SUPFAM" id="SSF82693">
    <property type="entry name" value="Multidrug efflux transporter AcrB pore domain, PN1, PN2, PC1 and PC2 subdomains"/>
    <property type="match status" value="3"/>
</dbReference>
<dbReference type="Gene3D" id="3.30.70.1320">
    <property type="entry name" value="Multidrug efflux transporter AcrB pore domain like"/>
    <property type="match status" value="1"/>
</dbReference>
<evidence type="ECO:0000313" key="3">
    <source>
        <dbReference type="EMBL" id="AQQ59157.1"/>
    </source>
</evidence>
<feature type="transmembrane region" description="Helical" evidence="1">
    <location>
        <begin position="915"/>
        <end position="940"/>
    </location>
</feature>
<reference evidence="3 4" key="1">
    <citation type="submission" date="2017-02" db="EMBL/GenBank/DDBJ databases">
        <title>Whole genome sequencing of Helicobacter bilis strain AAQJH.</title>
        <authorList>
            <person name="Conlan S."/>
            <person name="Thomas P.J."/>
            <person name="Mullikin J."/>
            <person name="Palmore T.N."/>
            <person name="Frank K.M."/>
            <person name="Segre J.A."/>
        </authorList>
    </citation>
    <scope>NUCLEOTIDE SEQUENCE [LARGE SCALE GENOMIC DNA]</scope>
    <source>
        <strain evidence="3 4">AAQJH</strain>
    </source>
</reference>
<feature type="transmembrane region" description="Helical" evidence="1">
    <location>
        <begin position="323"/>
        <end position="342"/>
    </location>
</feature>
<accession>A0A1Q2LGB6</accession>
<feature type="transmembrane region" description="Helical" evidence="1">
    <location>
        <begin position="349"/>
        <end position="369"/>
    </location>
</feature>
<feature type="transmembrane region" description="Helical" evidence="1">
    <location>
        <begin position="859"/>
        <end position="879"/>
    </location>
</feature>
<dbReference type="GO" id="GO:0005886">
    <property type="term" value="C:plasma membrane"/>
    <property type="evidence" value="ECO:0007669"/>
    <property type="project" value="TreeGrafter"/>
</dbReference>
<dbReference type="InterPro" id="IPR001036">
    <property type="entry name" value="Acrflvin-R"/>
</dbReference>
<dbReference type="PANTHER" id="PTHR32063:SF0">
    <property type="entry name" value="SWARMING MOTILITY PROTEIN SWRC"/>
    <property type="match status" value="1"/>
</dbReference>
<dbReference type="InterPro" id="IPR000731">
    <property type="entry name" value="SSD"/>
</dbReference>
<dbReference type="KEGG" id="hbl:XJ32_02430"/>
<dbReference type="Gene3D" id="3.30.2090.10">
    <property type="entry name" value="Multidrug efflux transporter AcrB TolC docking domain, DN and DC subdomains"/>
    <property type="match status" value="2"/>
</dbReference>
<feature type="transmembrane region" description="Helical" evidence="1">
    <location>
        <begin position="961"/>
        <end position="980"/>
    </location>
</feature>
<dbReference type="PANTHER" id="PTHR32063">
    <property type="match status" value="1"/>
</dbReference>
<dbReference type="RefSeq" id="WP_077388239.1">
    <property type="nucleotide sequence ID" value="NZ_CP019645.1"/>
</dbReference>
<feature type="transmembrane region" description="Helical" evidence="1">
    <location>
        <begin position="375"/>
        <end position="399"/>
    </location>
</feature>
<feature type="transmembrane region" description="Helical" evidence="1">
    <location>
        <begin position="886"/>
        <end position="903"/>
    </location>
</feature>